<dbReference type="PANTHER" id="PTHR34066">
    <property type="entry name" value="GROWTH FACTOR 2"/>
    <property type="match status" value="1"/>
</dbReference>
<proteinExistence type="predicted"/>
<comment type="caution">
    <text evidence="2">The sequence shown here is derived from an EMBL/GenBank/DDBJ whole genome shotgun (WGS) entry which is preliminary data.</text>
</comment>
<evidence type="ECO:0000256" key="1">
    <source>
        <dbReference type="SAM" id="MobiDB-lite"/>
    </source>
</evidence>
<feature type="compositionally biased region" description="Low complexity" evidence="1">
    <location>
        <begin position="1"/>
        <end position="17"/>
    </location>
</feature>
<name>A0AAD5TMD8_9FUNG</name>
<evidence type="ECO:0000313" key="2">
    <source>
        <dbReference type="EMBL" id="KAJ3180085.1"/>
    </source>
</evidence>
<reference evidence="2" key="1">
    <citation type="submission" date="2020-05" db="EMBL/GenBank/DDBJ databases">
        <title>Phylogenomic resolution of chytrid fungi.</title>
        <authorList>
            <person name="Stajich J.E."/>
            <person name="Amses K."/>
            <person name="Simmons R."/>
            <person name="Seto K."/>
            <person name="Myers J."/>
            <person name="Bonds A."/>
            <person name="Quandt C.A."/>
            <person name="Barry K."/>
            <person name="Liu P."/>
            <person name="Grigoriev I."/>
            <person name="Longcore J.E."/>
            <person name="James T.Y."/>
        </authorList>
    </citation>
    <scope>NUCLEOTIDE SEQUENCE</scope>
    <source>
        <strain evidence="2">JEL0379</strain>
    </source>
</reference>
<dbReference type="Pfam" id="PF08576">
    <property type="entry name" value="DUF1764"/>
    <property type="match status" value="1"/>
</dbReference>
<dbReference type="AlphaFoldDB" id="A0AAD5TMD8"/>
<feature type="region of interest" description="Disordered" evidence="1">
    <location>
        <begin position="1"/>
        <end position="105"/>
    </location>
</feature>
<organism evidence="2 3">
    <name type="scientific">Geranomyces variabilis</name>
    <dbReference type="NCBI Taxonomy" id="109894"/>
    <lineage>
        <taxon>Eukaryota</taxon>
        <taxon>Fungi</taxon>
        <taxon>Fungi incertae sedis</taxon>
        <taxon>Chytridiomycota</taxon>
        <taxon>Chytridiomycota incertae sedis</taxon>
        <taxon>Chytridiomycetes</taxon>
        <taxon>Spizellomycetales</taxon>
        <taxon>Powellomycetaceae</taxon>
        <taxon>Geranomyces</taxon>
    </lineage>
</organism>
<dbReference type="Proteomes" id="UP001212152">
    <property type="component" value="Unassembled WGS sequence"/>
</dbReference>
<dbReference type="EMBL" id="JADGJQ010000018">
    <property type="protein sequence ID" value="KAJ3180085.1"/>
    <property type="molecule type" value="Genomic_DNA"/>
</dbReference>
<gene>
    <name evidence="2" type="ORF">HDU87_002309</name>
</gene>
<keyword evidence="3" id="KW-1185">Reference proteome</keyword>
<evidence type="ECO:0000313" key="3">
    <source>
        <dbReference type="Proteomes" id="UP001212152"/>
    </source>
</evidence>
<sequence length="203" mass="21764">MSKLTPAAPAASPPAYSAKRKATSEIDDIFSGKKPVATAPAPQPQPEATPLTKNQRKKLKSRLNSLKDEAAAEQPKAQHKKPESDAGPEMNEAGSSAATANEDDETFEVLTDETEIAARIIEARAVRPKPVVETVEFQEFRPAAAGLPLPPPGDDGAFADSRGLTKGKRRTEDGLGLFYPDELKIGDGEGDTPQCPFECWCCY</sequence>
<dbReference type="InterPro" id="IPR013885">
    <property type="entry name" value="DUF1764_euk"/>
</dbReference>
<accession>A0AAD5TMD8</accession>
<dbReference type="PANTHER" id="PTHR34066:SF1">
    <property type="entry name" value="DUF1764 FAMILY PROTEIN"/>
    <property type="match status" value="1"/>
</dbReference>
<evidence type="ECO:0008006" key="4">
    <source>
        <dbReference type="Google" id="ProtNLM"/>
    </source>
</evidence>
<protein>
    <recommendedName>
        <fullName evidence="4">DUF1764-domain-containing protein</fullName>
    </recommendedName>
</protein>
<feature type="region of interest" description="Disordered" evidence="1">
    <location>
        <begin position="143"/>
        <end position="172"/>
    </location>
</feature>